<evidence type="ECO:0000313" key="2">
    <source>
        <dbReference type="EMBL" id="MPM14315.1"/>
    </source>
</evidence>
<keyword evidence="1" id="KW-0472">Membrane</keyword>
<protein>
    <recommendedName>
        <fullName evidence="3">Serine dehydrogenase proteinase</fullName>
    </recommendedName>
</protein>
<evidence type="ECO:0008006" key="3">
    <source>
        <dbReference type="Google" id="ProtNLM"/>
    </source>
</evidence>
<gene>
    <name evidence="2" type="ORF">SDC9_60677</name>
</gene>
<dbReference type="SUPFAM" id="SSF52096">
    <property type="entry name" value="ClpP/crotonase"/>
    <property type="match status" value="1"/>
</dbReference>
<dbReference type="AlphaFoldDB" id="A0A644XDN7"/>
<dbReference type="PANTHER" id="PTHR35984:SF1">
    <property type="entry name" value="PERIPLASMIC SERINE PROTEASE"/>
    <property type="match status" value="1"/>
</dbReference>
<dbReference type="InterPro" id="IPR029045">
    <property type="entry name" value="ClpP/crotonase-like_dom_sf"/>
</dbReference>
<accession>A0A644XDN7</accession>
<reference evidence="2" key="1">
    <citation type="submission" date="2019-08" db="EMBL/GenBank/DDBJ databases">
        <authorList>
            <person name="Kucharzyk K."/>
            <person name="Murdoch R.W."/>
            <person name="Higgins S."/>
            <person name="Loffler F."/>
        </authorList>
    </citation>
    <scope>NUCLEOTIDE SEQUENCE</scope>
</reference>
<keyword evidence="1" id="KW-1133">Transmembrane helix</keyword>
<proteinExistence type="predicted"/>
<dbReference type="PANTHER" id="PTHR35984">
    <property type="entry name" value="PERIPLASMIC SERINE PROTEASE"/>
    <property type="match status" value="1"/>
</dbReference>
<dbReference type="GO" id="GO:0016020">
    <property type="term" value="C:membrane"/>
    <property type="evidence" value="ECO:0007669"/>
    <property type="project" value="InterPro"/>
</dbReference>
<name>A0A644XDN7_9ZZZZ</name>
<evidence type="ECO:0000256" key="1">
    <source>
        <dbReference type="SAM" id="Phobius"/>
    </source>
</evidence>
<dbReference type="Gene3D" id="3.90.226.10">
    <property type="entry name" value="2-enoyl-CoA Hydratase, Chain A, domain 1"/>
    <property type="match status" value="1"/>
</dbReference>
<sequence length="278" mass="31342">MAFDFGQLLLIIFIMMTVWPMMKKKALEHARYNFLQKLEKVRGTRCITLIHRQEAMSILGLPISRYIDIEDSEQVLRAIRFTPDDMPIDIILHTPGGLLLATEQIALALMRHPAKVTVFVPHYAMSGGTMIALAANEIVMDENAVLGSVDPQIGQFPAVSILSAVGKKNVNRVDDSTLIMADIAEKAIKQVEESVIKLLTGKFPPEQVANLAHTLSSWKWTHDYPISCDELKKMGLSVEVNVPDLIYDLMELYPQPIQRMPSVQYIPLPYEKKETRKS</sequence>
<feature type="transmembrane region" description="Helical" evidence="1">
    <location>
        <begin position="6"/>
        <end position="22"/>
    </location>
</feature>
<dbReference type="NCBIfam" id="NF047768">
    <property type="entry name" value="Clp_like_SDH"/>
    <property type="match status" value="1"/>
</dbReference>
<dbReference type="Pfam" id="PF01972">
    <property type="entry name" value="SDH_protease"/>
    <property type="match status" value="1"/>
</dbReference>
<organism evidence="2">
    <name type="scientific">bioreactor metagenome</name>
    <dbReference type="NCBI Taxonomy" id="1076179"/>
    <lineage>
        <taxon>unclassified sequences</taxon>
        <taxon>metagenomes</taxon>
        <taxon>ecological metagenomes</taxon>
    </lineage>
</organism>
<dbReference type="EMBL" id="VSSQ01002259">
    <property type="protein sequence ID" value="MPM14315.1"/>
    <property type="molecule type" value="Genomic_DNA"/>
</dbReference>
<dbReference type="InterPro" id="IPR002825">
    <property type="entry name" value="Pept_S49_ser-pept_pro"/>
</dbReference>
<comment type="caution">
    <text evidence="2">The sequence shown here is derived from an EMBL/GenBank/DDBJ whole genome shotgun (WGS) entry which is preliminary data.</text>
</comment>
<keyword evidence="1" id="KW-0812">Transmembrane</keyword>